<keyword evidence="4 6" id="KW-1133">Transmembrane helix</keyword>
<evidence type="ECO:0000256" key="5">
    <source>
        <dbReference type="ARBA" id="ARBA00023136"/>
    </source>
</evidence>
<proteinExistence type="inferred from homology"/>
<dbReference type="Pfam" id="PF10271">
    <property type="entry name" value="Tmp39"/>
    <property type="match status" value="1"/>
</dbReference>
<feature type="transmembrane region" description="Helical" evidence="6">
    <location>
        <begin position="39"/>
        <end position="61"/>
    </location>
</feature>
<dbReference type="WBParaSite" id="BXY_1560600.1">
    <property type="protein sequence ID" value="BXY_1560600.1"/>
    <property type="gene ID" value="BXY_1560600"/>
</dbReference>
<comment type="subcellular location">
    <subcellularLocation>
        <location evidence="1">Membrane</location>
        <topology evidence="1">Multi-pass membrane protein</topology>
    </subcellularLocation>
</comment>
<feature type="transmembrane region" description="Helical" evidence="6">
    <location>
        <begin position="156"/>
        <end position="177"/>
    </location>
</feature>
<accession>A0A1I7SRE2</accession>
<dbReference type="Proteomes" id="UP000095284">
    <property type="component" value="Unplaced"/>
</dbReference>
<dbReference type="EMBL" id="CAJFDI010000002">
    <property type="protein sequence ID" value="CAD5218047.1"/>
    <property type="molecule type" value="Genomic_DNA"/>
</dbReference>
<dbReference type="PANTHER" id="PTHR12995">
    <property type="entry name" value="FI21814P1"/>
    <property type="match status" value="1"/>
</dbReference>
<keyword evidence="10" id="KW-1185">Reference proteome</keyword>
<dbReference type="Proteomes" id="UP000659654">
    <property type="component" value="Unassembled WGS sequence"/>
</dbReference>
<comment type="similarity">
    <text evidence="2">Belongs to the TMEM39 family.</text>
</comment>
<evidence type="ECO:0000256" key="4">
    <source>
        <dbReference type="ARBA" id="ARBA00022989"/>
    </source>
</evidence>
<evidence type="ECO:0000313" key="11">
    <source>
        <dbReference type="WBParaSite" id="BXY_1560600.1"/>
    </source>
</evidence>
<protein>
    <submittedName>
        <fullName evidence="7">(pine wood nematode) hypothetical protein</fullName>
    </submittedName>
</protein>
<dbReference type="GO" id="GO:0016020">
    <property type="term" value="C:membrane"/>
    <property type="evidence" value="ECO:0007669"/>
    <property type="project" value="UniProtKB-SubCell"/>
</dbReference>
<feature type="transmembrane region" description="Helical" evidence="6">
    <location>
        <begin position="411"/>
        <end position="432"/>
    </location>
</feature>
<feature type="transmembrane region" description="Helical" evidence="6">
    <location>
        <begin position="386"/>
        <end position="405"/>
    </location>
</feature>
<evidence type="ECO:0000313" key="8">
    <source>
        <dbReference type="EMBL" id="CAG9102545.1"/>
    </source>
</evidence>
<evidence type="ECO:0000256" key="3">
    <source>
        <dbReference type="ARBA" id="ARBA00022692"/>
    </source>
</evidence>
<evidence type="ECO:0000313" key="9">
    <source>
        <dbReference type="Proteomes" id="UP000095284"/>
    </source>
</evidence>
<gene>
    <name evidence="7" type="ORF">BXYJ_LOCUS5440</name>
</gene>
<reference evidence="11" key="1">
    <citation type="submission" date="2016-11" db="UniProtKB">
        <authorList>
            <consortium name="WormBaseParasite"/>
        </authorList>
    </citation>
    <scope>IDENTIFICATION</scope>
</reference>
<name>A0A1I7SRE2_BURXY</name>
<dbReference type="AlphaFoldDB" id="A0A1I7SRE2"/>
<organism evidence="9 11">
    <name type="scientific">Bursaphelenchus xylophilus</name>
    <name type="common">Pinewood nematode worm</name>
    <name type="synonym">Aphelenchoides xylophilus</name>
    <dbReference type="NCBI Taxonomy" id="6326"/>
    <lineage>
        <taxon>Eukaryota</taxon>
        <taxon>Metazoa</taxon>
        <taxon>Ecdysozoa</taxon>
        <taxon>Nematoda</taxon>
        <taxon>Chromadorea</taxon>
        <taxon>Rhabditida</taxon>
        <taxon>Tylenchina</taxon>
        <taxon>Tylenchomorpha</taxon>
        <taxon>Aphelenchoidea</taxon>
        <taxon>Aphelenchoididae</taxon>
        <taxon>Bursaphelenchus</taxon>
    </lineage>
</organism>
<feature type="transmembrane region" description="Helical" evidence="6">
    <location>
        <begin position="121"/>
        <end position="144"/>
    </location>
</feature>
<feature type="transmembrane region" description="Helical" evidence="6">
    <location>
        <begin position="81"/>
        <end position="100"/>
    </location>
</feature>
<evidence type="ECO:0000313" key="10">
    <source>
        <dbReference type="Proteomes" id="UP000659654"/>
    </source>
</evidence>
<evidence type="ECO:0000256" key="1">
    <source>
        <dbReference type="ARBA" id="ARBA00004141"/>
    </source>
</evidence>
<reference evidence="8" key="2">
    <citation type="submission" date="2020-08" db="EMBL/GenBank/DDBJ databases">
        <authorList>
            <person name="Kikuchi T."/>
        </authorList>
    </citation>
    <scope>NUCLEOTIDE SEQUENCE</scope>
    <source>
        <strain evidence="7">Ka4C1</strain>
    </source>
</reference>
<evidence type="ECO:0000256" key="6">
    <source>
        <dbReference type="SAM" id="Phobius"/>
    </source>
</evidence>
<dbReference type="OrthoDB" id="5862608at2759"/>
<dbReference type="PANTHER" id="PTHR12995:SF4">
    <property type="entry name" value="FI21814P1"/>
    <property type="match status" value="1"/>
</dbReference>
<keyword evidence="5 6" id="KW-0472">Membrane</keyword>
<dbReference type="Proteomes" id="UP000582659">
    <property type="component" value="Unassembled WGS sequence"/>
</dbReference>
<dbReference type="EMBL" id="CAJFCV020000002">
    <property type="protein sequence ID" value="CAG9102545.1"/>
    <property type="molecule type" value="Genomic_DNA"/>
</dbReference>
<evidence type="ECO:0000313" key="7">
    <source>
        <dbReference type="EMBL" id="CAD5218047.1"/>
    </source>
</evidence>
<keyword evidence="3 6" id="KW-0812">Transmembrane</keyword>
<sequence length="459" mass="53724">MRSKFLDNIIKPRKASAKQVPDVEPLGHRSWPVMPQPRTALFSECTLFLYSIFALFIQYLNLYKTLWWLPKSHWHGVFKTYLINPYVLSCIGLLLGIRVTKCFWQTITKKFDSLNPLCDSVFWSIVEYAFIKSPLCTMITASFMFSMTRITREFGYTSAVLLITPLLLHGVYELWFIRKDLRKVSFSPWSIYNGITYQGLMGIRSPTSIDYGLDLQHECANKCSPHAAMAEKLHEIIKCRVLNCLLIAFYTAYYSIYLPIIFVPSKTLSGLSQHFYRETVWYEFMFVNVFFTTFFIYALYQLPIQLLHQAYQTALHLGYYTNPETRQAPVAAVVGDDVACDGAKVVGSDNIVYTAKCHRHWYEVAATPGNMKHSLFYKFFNNPTSLFKYSCYVQGMLIAIQFHNLVMATDWQHICTLVMLMFANYVCFFVYFREYIVVRYIYSDERKAPDDRRYYLNRN</sequence>
<evidence type="ECO:0000256" key="2">
    <source>
        <dbReference type="ARBA" id="ARBA00010737"/>
    </source>
</evidence>
<dbReference type="InterPro" id="IPR019397">
    <property type="entry name" value="Uncharacterised_TMEM39"/>
</dbReference>
<feature type="transmembrane region" description="Helical" evidence="6">
    <location>
        <begin position="241"/>
        <end position="260"/>
    </location>
</feature>
<dbReference type="eggNOG" id="KOG3828">
    <property type="taxonomic scope" value="Eukaryota"/>
</dbReference>
<feature type="transmembrane region" description="Helical" evidence="6">
    <location>
        <begin position="280"/>
        <end position="300"/>
    </location>
</feature>